<dbReference type="InterPro" id="IPR001242">
    <property type="entry name" value="Condensation_dom"/>
</dbReference>
<dbReference type="Gene3D" id="3.30.300.30">
    <property type="match status" value="3"/>
</dbReference>
<dbReference type="Gene3D" id="3.30.559.30">
    <property type="entry name" value="Nonribosomal peptide synthetase, condensation domain"/>
    <property type="match status" value="3"/>
</dbReference>
<dbReference type="CDD" id="cd19531">
    <property type="entry name" value="LCL_NRPS-like"/>
    <property type="match status" value="3"/>
</dbReference>
<dbReference type="PANTHER" id="PTHR45527">
    <property type="entry name" value="NONRIBOSOMAL PEPTIDE SYNTHETASE"/>
    <property type="match status" value="1"/>
</dbReference>
<dbReference type="InterPro" id="IPR045851">
    <property type="entry name" value="AMP-bd_C_sf"/>
</dbReference>
<dbReference type="InterPro" id="IPR020845">
    <property type="entry name" value="AMP-binding_CS"/>
</dbReference>
<dbReference type="Pfam" id="PF13193">
    <property type="entry name" value="AMP-binding_C"/>
    <property type="match status" value="3"/>
</dbReference>
<dbReference type="SMART" id="SM00823">
    <property type="entry name" value="PKS_PP"/>
    <property type="match status" value="3"/>
</dbReference>
<dbReference type="SUPFAM" id="SSF47336">
    <property type="entry name" value="ACP-like"/>
    <property type="match status" value="3"/>
</dbReference>
<dbReference type="NCBIfam" id="TIGR01733">
    <property type="entry name" value="AA-adenyl-dom"/>
    <property type="match status" value="3"/>
</dbReference>
<evidence type="ECO:0000256" key="3">
    <source>
        <dbReference type="ARBA" id="ARBA00022553"/>
    </source>
</evidence>
<dbReference type="EMBL" id="JANFQO010000002">
    <property type="protein sequence ID" value="MCQ4163601.1"/>
    <property type="molecule type" value="Genomic_DNA"/>
</dbReference>
<dbReference type="InterPro" id="IPR006162">
    <property type="entry name" value="Ppantetheine_attach_site"/>
</dbReference>
<dbReference type="Pfam" id="PF18563">
    <property type="entry name" value="TubC_N"/>
    <property type="match status" value="1"/>
</dbReference>
<dbReference type="Gene3D" id="1.10.1200.10">
    <property type="entry name" value="ACP-like"/>
    <property type="match status" value="2"/>
</dbReference>
<dbReference type="PANTHER" id="PTHR45527:SF1">
    <property type="entry name" value="FATTY ACID SYNTHASE"/>
    <property type="match status" value="1"/>
</dbReference>
<dbReference type="Pfam" id="PF00668">
    <property type="entry name" value="Condensation"/>
    <property type="match status" value="3"/>
</dbReference>
<dbReference type="Gene3D" id="2.30.38.10">
    <property type="entry name" value="Luciferase, Domain 3"/>
    <property type="match status" value="3"/>
</dbReference>
<dbReference type="InterPro" id="IPR020806">
    <property type="entry name" value="PKS_PP-bd"/>
</dbReference>
<proteinExistence type="predicted"/>
<feature type="domain" description="Carrier" evidence="4">
    <location>
        <begin position="1049"/>
        <end position="1124"/>
    </location>
</feature>
<dbReference type="SUPFAM" id="SSF52777">
    <property type="entry name" value="CoA-dependent acyltransferases"/>
    <property type="match status" value="6"/>
</dbReference>
<dbReference type="CDD" id="cd05930">
    <property type="entry name" value="A_NRPS"/>
    <property type="match status" value="2"/>
</dbReference>
<evidence type="ECO:0000259" key="4">
    <source>
        <dbReference type="PROSITE" id="PS50075"/>
    </source>
</evidence>
<dbReference type="InterPro" id="IPR000873">
    <property type="entry name" value="AMP-dep_synth/lig_dom"/>
</dbReference>
<keyword evidence="3" id="KW-0597">Phosphoprotein</keyword>
<dbReference type="Gene3D" id="3.40.50.1820">
    <property type="entry name" value="alpha/beta hydrolase"/>
    <property type="match status" value="1"/>
</dbReference>
<dbReference type="CDD" id="cd12117">
    <property type="entry name" value="A_NRPS_Srf_like"/>
    <property type="match status" value="1"/>
</dbReference>
<dbReference type="Gene3D" id="3.30.559.10">
    <property type="entry name" value="Chloramphenicol acetyltransferase-like domain"/>
    <property type="match status" value="3"/>
</dbReference>
<dbReference type="InterPro" id="IPR029058">
    <property type="entry name" value="AB_hydrolase_fold"/>
</dbReference>
<dbReference type="InterPro" id="IPR036736">
    <property type="entry name" value="ACP-like_sf"/>
</dbReference>
<sequence>MTIKDVLDAAGRSDVHLYLDGDTLKYKAPSGGLPDALRQRIREHRAGIVDYLKGVARRAAEPEFRLSPIVAAGAPERAPLSFAQQRLWVLDQVESGSSHYNMPGAVRLSGTLDKAALRAALQRIVERHAVLRSSLHSADGEVYQQVHAQVELPLREFDLSPLPPPARAQAAAERLQQEAAAVFDLGQAPLLRVALLTLAADEHLLSFNFHHIVFDAWSYGVVIREFSQLYAAFAAGRADPLPPLPLQYADYALWQRDWLRDEVLQRHLAYWTARLHGAPPVHALPLDRPRPRQQSFAGARHSQRIDAELGGAINALCQRAGATLFITLETAFALLLSRYSNENDIVVGTPIAGRAHQAVECLAGFFVNTLALRSQFDDAESFETALRNNRASIVDAFTYQHLPFEALVEALQPERSLAYSPLFQVLFSLQNNETGAVELPGLVLAPVAPAAAAAKFELELSVAEWNGGLELTWTYNTDLFDAATIERLGASFDCLLRGIVADPSRPLCRLPLVAEADRALLHGWAAGAEDFPRDCLVHELFYRQAQAAPERIAVVCRDASLSYAELNRRSNRLARHLQAQGVGRGSAVGLCTERGLDMIVAMLAILKAGAAYVPVDPNYPADRIAYMLTDSAAVVLLTQRSLVAELGAPALPLFLLDGAAEAGLLTAQDDADLALPADADPARDLANLIYTSGSTGLPKGVMVPHLGIARLVSAPEYVPLDADCVMLHASSPSFDVSTFEIWGALLNGGKLVIYPERHIDTAVINAQVAAHQINTMWLTASLFEQWSFETPVAGPLRWVLAGGDVVSPAAVLRVHRANPAIVVINGYGPTENTVFTCCHRVPRSFSGERPVPIGRPLKGTRNYVLSRHGELMPPGAIGELHSAGAGVARGYLNKPALSSEKFVADPFSADPDARLYRTGDLVRYLPDGSLEYLGRADNQVKLRGFRIELGEIESALNLQPGVKESVAVVREQQGSKFVVAYVAAPDVADDAAFLAGLREALQQRLPEFMQPARLLRLERLPLNPNGKVDKKALPDPGLGDYHSDEAFVAPSTPLQQQIAQVWQEVLGVERIGIQANFFEIGGHSLRAVQVVSRLRRALGVELAVRTLFEQPTVAGLAQAIAGAGQAQRPPVTAVARDGRLPLSWEQQRLWFIDQLDAAAGAAYHIPAGLRLRGALQRPQLRAALDRLVDRHEALRTGFPTHEGQPYQAIAPAGQGFALAEHDLRGLDPAQQAGAVAEHAAAEAAQRFDLARGPLIRGRLLCLAEDEHVLLITQHHIVSDAWSLGVLVREVAALYTAFVAGEADPLPPLPIQYGDYAAWQRQWLQGGTLQAQIAFWREHLDGAPVLIDLPTDRPRPPVRSFAGASFDFTLAPELDRGLRALAQRHDVTLHMVLLAAWGVALSRLSGQDDIVIGTPVANRRQTEVESLIGFFVNTLALRLRFDGAPDTGQLLAQVKRSLLDAYSHEELPFEQVVEAVQPPRSLSHSPLFQVTLALDNTPRDQALQLPELVLEPVAAPAATAHFDLSLALTDFGDGLAASLGYASDLFDAATAARFAACWQRVLQGMLQDEWRSVATIPLLDAQEQAALAAFNATAAPHRGDLLVTDLFAQQAAARADALAVVDATRRLSYAALERRANQLARLLAQQGAGRGARVAICLERGVDLVLAQLGVLKAGAAFVPLDPAYPRERLDYMLQDCAPALLITQASVQAALGFAGPSLLMDTLDLAAFDDSAVPPSQSGLAAAQPAYVIYTSGSTGQPKGVVNHHAGLSNLIQDNIVRFGLGPDSRMLQFASCSFDASVWEICLALCAGATLHLAAREELLPGAPLVQTLRARDISHVVLSPSALAALPLQAELPALRCVIAGGEALAPALAAQWAARCRLFNAYGPTEATVCSTVFDCNGESLRSVPIGRPLANVAVYILDELQQPVPIGVSGELYIGGIGVSHGYLGRDELTAQRFLPDPFAGRAGARMYRSGDLGRWRADGSIEYLGRCDFQVKLRGFRIELGEIEARLGSLPGVREAVVVVREDSPGDKRLVAYTTALPGAAPDAASLRAQLAAQLPEHMLPGAYVSLAQLPLTANGKLDRRSLPAPDGSALASRVYAAPQGAVEETLAAIWRQLLRVQEVGRHDHFFEIGGHSLLAVQLASQVRARLAVELPLRAVFEQPTIAGLATAIAAAAPAQQLRIDPVDRGQSLPLSWAQQRLWFLAQLDPAASRAYHIPIALRLRGALDAAALQAALDALVARHESLRTVFLNQEGRAVQVIRPAQPFALQRADLSTLGEAERQALLERHMAEESDAAFDLAAGPLARGRLLRLAADEHVLLLTQHHIVSDGWSVGVFVREVSALYTGFAQPALAVALPPLPLQYADYAAWQRQRVQDEALARQLAFWREHLRDAPGLLTLPLDRPRPATQSYRGAQVPVQVPAALAAGLRALAQRHDCTLFMVLLGSWALLLSRLSGQDDVVVGTPVANRGRLELEGLIGFFVNTLALRVRSGGDVSVAQLLAQIRGAAAQAYANQDLPFDQLVDALQPERSLGHSPLFQAMLTLDNTPPAAPAADTALQLEPLGLERRSTHFDISLALGAAGDGLAGSIDYASDLFDAATVQRWAGYWLNLLHAMVADAQQPAARLPLLDVAERTRLLREFNATAADFPRGRLIHEQFEARAAQQPDAIAVVCAGEHLSYAELNRRANQLARHLLALGLRADTPVALCLERSLDMVVAIVAVTKAGGAYLPVDVELPAERIAYMLENAQAPLLIKTAALLPGQRFDQVQVIEIDAAATAAQLQAQADTDIAAASLGLHARSLAYVIYTSGSTGRPKGVMVEHEALVNRIHWMQKAYALEPRDRVLQKTPYSFDVSVWEFWWTLGEGAALVMARPGGHRDPAYLRDVIIAERITTLHFVPSMLAGMLAAVDWAECRSVRQVFCSGEALDKRLVADYWRSGTTAKLHNLYGPTEAAIDVTFWDCARHAEVDTIPIGRPIDNIQIYILDPHGEPTPTGVAGELYIGGVGLARGYIGNAQLSAEKFVPNHLGEAHGLPGPRLYRTGDLARWTARGEVEYLGRIDNQIKLNGLRIELGEIESRLMECPEIREAVVLARALDARAGAARQLVAYVVPAGPVDAADADARKTRYRSQLREKLPEYMIPAIFVELAQMPVTANGKADRKALPSPAGADVQRREYVAPRTLWEQTFCRIWQEVLGLERIGIHDNYFELGGNSLGTVQIVGAARSAGITISVGQLFKTPTIAGLAELALRNAEESAAALAAGSGGATWTAAGGEGGEQGAHRAELAPAAEFTETQLRHLVRTLGREFPALAQQSDRIDGRLVLRAAELDRDALRRIVGVQQLAPGEDAQAARAALAETLQREAEAAAGAPFRAGLLLQEGRAEGVLLAANAALVDVAEWNRIHERARQLVAAAQEA</sequence>
<dbReference type="InterPro" id="IPR044894">
    <property type="entry name" value="TubC_N_sf"/>
</dbReference>
<gene>
    <name evidence="5" type="ORF">NM961_02640</name>
</gene>
<dbReference type="PROSITE" id="PS50075">
    <property type="entry name" value="CARRIER"/>
    <property type="match status" value="3"/>
</dbReference>
<keyword evidence="6" id="KW-1185">Reference proteome</keyword>
<comment type="cofactor">
    <cofactor evidence="1">
        <name>pantetheine 4'-phosphate</name>
        <dbReference type="ChEBI" id="CHEBI:47942"/>
    </cofactor>
</comment>
<dbReference type="NCBIfam" id="NF003417">
    <property type="entry name" value="PRK04813.1"/>
    <property type="match status" value="3"/>
</dbReference>
<dbReference type="PROSITE" id="PS00012">
    <property type="entry name" value="PHOSPHOPANTETHEINE"/>
    <property type="match status" value="3"/>
</dbReference>
<dbReference type="Gene3D" id="1.10.10.1830">
    <property type="entry name" value="Non-ribosomal peptide synthase, adenylation domain"/>
    <property type="match status" value="1"/>
</dbReference>
<dbReference type="Gene3D" id="3.40.50.980">
    <property type="match status" value="6"/>
</dbReference>
<evidence type="ECO:0000256" key="2">
    <source>
        <dbReference type="ARBA" id="ARBA00022450"/>
    </source>
</evidence>
<name>A0ABT1QM41_9GAMM</name>
<accession>A0ABT1QM41</accession>
<feature type="domain" description="Carrier" evidence="4">
    <location>
        <begin position="2103"/>
        <end position="2178"/>
    </location>
</feature>
<comment type="caution">
    <text evidence="5">The sequence shown here is derived from an EMBL/GenBank/DDBJ whole genome shotgun (WGS) entry which is preliminary data.</text>
</comment>
<dbReference type="Proteomes" id="UP001165498">
    <property type="component" value="Unassembled WGS sequence"/>
</dbReference>
<feature type="domain" description="Carrier" evidence="4">
    <location>
        <begin position="3181"/>
        <end position="3255"/>
    </location>
</feature>
<keyword evidence="2" id="KW-0596">Phosphopantetheine</keyword>
<dbReference type="RefSeq" id="WP_255910971.1">
    <property type="nucleotide sequence ID" value="NZ_JANFQO010000002.1"/>
</dbReference>
<dbReference type="InterPro" id="IPR025110">
    <property type="entry name" value="AMP-bd_C"/>
</dbReference>
<dbReference type="InterPro" id="IPR041464">
    <property type="entry name" value="TubC_N"/>
</dbReference>
<dbReference type="InterPro" id="IPR023213">
    <property type="entry name" value="CAT-like_dom_sf"/>
</dbReference>
<dbReference type="Pfam" id="PF00550">
    <property type="entry name" value="PP-binding"/>
    <property type="match status" value="3"/>
</dbReference>
<organism evidence="5 6">
    <name type="scientific">Tahibacter harae</name>
    <dbReference type="NCBI Taxonomy" id="2963937"/>
    <lineage>
        <taxon>Bacteria</taxon>
        <taxon>Pseudomonadati</taxon>
        <taxon>Pseudomonadota</taxon>
        <taxon>Gammaproteobacteria</taxon>
        <taxon>Lysobacterales</taxon>
        <taxon>Rhodanobacteraceae</taxon>
        <taxon>Tahibacter</taxon>
    </lineage>
</organism>
<evidence type="ECO:0000313" key="6">
    <source>
        <dbReference type="Proteomes" id="UP001165498"/>
    </source>
</evidence>
<dbReference type="Pfam" id="PF00501">
    <property type="entry name" value="AMP-binding"/>
    <property type="match status" value="3"/>
</dbReference>
<dbReference type="InterPro" id="IPR009081">
    <property type="entry name" value="PP-bd_ACP"/>
</dbReference>
<dbReference type="SUPFAM" id="SSF56801">
    <property type="entry name" value="Acetyl-CoA synthetase-like"/>
    <property type="match status" value="3"/>
</dbReference>
<dbReference type="PROSITE" id="PS00455">
    <property type="entry name" value="AMP_BINDING"/>
    <property type="match status" value="3"/>
</dbReference>
<dbReference type="InterPro" id="IPR010071">
    <property type="entry name" value="AA_adenyl_dom"/>
</dbReference>
<evidence type="ECO:0000313" key="5">
    <source>
        <dbReference type="EMBL" id="MCQ4163601.1"/>
    </source>
</evidence>
<evidence type="ECO:0000256" key="1">
    <source>
        <dbReference type="ARBA" id="ARBA00001957"/>
    </source>
</evidence>
<reference evidence="5" key="1">
    <citation type="submission" date="2022-07" db="EMBL/GenBank/DDBJ databases">
        <title>Tahibacter sp., a new gammaproteobacterium isolated from the silt sample collected at pig farm.</title>
        <authorList>
            <person name="Chen H."/>
        </authorList>
    </citation>
    <scope>NUCLEOTIDE SEQUENCE</scope>
    <source>
        <strain evidence="5">P2K</strain>
    </source>
</reference>
<protein>
    <submittedName>
        <fullName evidence="5">Amino acid adenylation domain-containing protein</fullName>
    </submittedName>
</protein>